<evidence type="ECO:0000256" key="5">
    <source>
        <dbReference type="ARBA" id="ARBA00022695"/>
    </source>
</evidence>
<evidence type="ECO:0000256" key="4">
    <source>
        <dbReference type="ARBA" id="ARBA00022679"/>
    </source>
</evidence>
<feature type="domain" description="DNA polymerase III beta sliding clamp central" evidence="9">
    <location>
        <begin position="178"/>
        <end position="289"/>
    </location>
</feature>
<evidence type="ECO:0000256" key="2">
    <source>
        <dbReference type="ARBA" id="ARBA00010752"/>
    </source>
</evidence>
<keyword evidence="8" id="KW-0238">DNA-binding</keyword>
<gene>
    <name evidence="10" type="ORF">DFP98_113195</name>
</gene>
<keyword evidence="5" id="KW-0548">Nucleotidyltransferase</keyword>
<reference evidence="10 11" key="1">
    <citation type="submission" date="2018-07" db="EMBL/GenBank/DDBJ databases">
        <title>Genomic Encyclopedia of Type Strains, Phase III (KMG-III): the genomes of soil and plant-associated and newly described type strains.</title>
        <authorList>
            <person name="Whitman W."/>
        </authorList>
    </citation>
    <scope>NUCLEOTIDE SEQUENCE [LARGE SCALE GENOMIC DNA]</scope>
    <source>
        <strain evidence="10 11">CECT 7287</strain>
    </source>
</reference>
<dbReference type="GO" id="GO:0005737">
    <property type="term" value="C:cytoplasm"/>
    <property type="evidence" value="ECO:0007669"/>
    <property type="project" value="UniProtKB-SubCell"/>
</dbReference>
<dbReference type="RefSeq" id="WP_116061936.1">
    <property type="nucleotide sequence ID" value="NZ_QRDZ01000013.1"/>
</dbReference>
<dbReference type="EMBL" id="QRDZ01000013">
    <property type="protein sequence ID" value="RED76134.1"/>
    <property type="molecule type" value="Genomic_DNA"/>
</dbReference>
<protein>
    <submittedName>
        <fullName evidence="10">DNA polymerase III sliding clamp (Beta) subunit (PCNA family)</fullName>
    </submittedName>
</protein>
<evidence type="ECO:0000313" key="10">
    <source>
        <dbReference type="EMBL" id="RED76134.1"/>
    </source>
</evidence>
<evidence type="ECO:0000259" key="9">
    <source>
        <dbReference type="Pfam" id="PF02767"/>
    </source>
</evidence>
<name>A0A3D9JQ29_9BACL</name>
<proteinExistence type="inferred from homology"/>
<keyword evidence="3" id="KW-0963">Cytoplasm</keyword>
<dbReference type="InterPro" id="IPR046938">
    <property type="entry name" value="DNA_clamp_sf"/>
</dbReference>
<dbReference type="Proteomes" id="UP000256977">
    <property type="component" value="Unassembled WGS sequence"/>
</dbReference>
<dbReference type="InterPro" id="IPR022637">
    <property type="entry name" value="DNA_polIII_beta_cen"/>
</dbReference>
<dbReference type="OrthoDB" id="8421503at2"/>
<keyword evidence="11" id="KW-1185">Reference proteome</keyword>
<dbReference type="PANTHER" id="PTHR30478:SF0">
    <property type="entry name" value="BETA SLIDING CLAMP"/>
    <property type="match status" value="1"/>
</dbReference>
<evidence type="ECO:0000256" key="8">
    <source>
        <dbReference type="ARBA" id="ARBA00023125"/>
    </source>
</evidence>
<dbReference type="GO" id="GO:0003677">
    <property type="term" value="F:DNA binding"/>
    <property type="evidence" value="ECO:0007669"/>
    <property type="project" value="UniProtKB-KW"/>
</dbReference>
<evidence type="ECO:0000313" key="11">
    <source>
        <dbReference type="Proteomes" id="UP000256977"/>
    </source>
</evidence>
<dbReference type="Pfam" id="PF02767">
    <property type="entry name" value="DNA_pol3_beta_2"/>
    <property type="match status" value="1"/>
</dbReference>
<dbReference type="GO" id="GO:0009360">
    <property type="term" value="C:DNA polymerase III complex"/>
    <property type="evidence" value="ECO:0007669"/>
    <property type="project" value="InterPro"/>
</dbReference>
<dbReference type="SMART" id="SM00480">
    <property type="entry name" value="POL3Bc"/>
    <property type="match status" value="1"/>
</dbReference>
<comment type="subcellular location">
    <subcellularLocation>
        <location evidence="1">Cytoplasm</location>
    </subcellularLocation>
</comment>
<dbReference type="GO" id="GO:0008408">
    <property type="term" value="F:3'-5' exonuclease activity"/>
    <property type="evidence" value="ECO:0007669"/>
    <property type="project" value="InterPro"/>
</dbReference>
<keyword evidence="6" id="KW-0235">DNA replication</keyword>
<keyword evidence="7" id="KW-0239">DNA-directed DNA polymerase</keyword>
<organism evidence="10 11">
    <name type="scientific">Cohnella phaseoli</name>
    <dbReference type="NCBI Taxonomy" id="456490"/>
    <lineage>
        <taxon>Bacteria</taxon>
        <taxon>Bacillati</taxon>
        <taxon>Bacillota</taxon>
        <taxon>Bacilli</taxon>
        <taxon>Bacillales</taxon>
        <taxon>Paenibacillaceae</taxon>
        <taxon>Cohnella</taxon>
    </lineage>
</organism>
<keyword evidence="4" id="KW-0808">Transferase</keyword>
<evidence type="ECO:0000256" key="7">
    <source>
        <dbReference type="ARBA" id="ARBA00022932"/>
    </source>
</evidence>
<dbReference type="InterPro" id="IPR001001">
    <property type="entry name" value="DNA_polIII_beta"/>
</dbReference>
<comment type="similarity">
    <text evidence="2">Belongs to the beta sliding clamp family.</text>
</comment>
<dbReference type="AlphaFoldDB" id="A0A3D9JQ29"/>
<dbReference type="GO" id="GO:0006271">
    <property type="term" value="P:DNA strand elongation involved in DNA replication"/>
    <property type="evidence" value="ECO:0007669"/>
    <property type="project" value="TreeGrafter"/>
</dbReference>
<dbReference type="SUPFAM" id="SSF55979">
    <property type="entry name" value="DNA clamp"/>
    <property type="match status" value="3"/>
</dbReference>
<evidence type="ECO:0000256" key="6">
    <source>
        <dbReference type="ARBA" id="ARBA00022705"/>
    </source>
</evidence>
<dbReference type="GO" id="GO:0003887">
    <property type="term" value="F:DNA-directed DNA polymerase activity"/>
    <property type="evidence" value="ECO:0007669"/>
    <property type="project" value="UniProtKB-KW"/>
</dbReference>
<evidence type="ECO:0000256" key="3">
    <source>
        <dbReference type="ARBA" id="ARBA00022490"/>
    </source>
</evidence>
<evidence type="ECO:0000256" key="1">
    <source>
        <dbReference type="ARBA" id="ARBA00004496"/>
    </source>
</evidence>
<accession>A0A3D9JQ29</accession>
<dbReference type="PANTHER" id="PTHR30478">
    <property type="entry name" value="DNA POLYMERASE III SUBUNIT BETA"/>
    <property type="match status" value="1"/>
</dbReference>
<dbReference type="CDD" id="cd00140">
    <property type="entry name" value="beta_clamp"/>
    <property type="match status" value="1"/>
</dbReference>
<sequence>MSNLLEMMQEKAAEEMTVRLKVRDKPAFIRMIDETAGFCAEVESIPVLKGMLLQVKTKVPKRTANGMEEVDGVALFTTGSNSNQTLIKGYAAEFGQDIMFEADAPIEALVPAGRFAELLKKLPQKAEWIFEFNAGNGEEDYGFLNIRCGKSEYMLQLLNVSEYPQTRPESVPPLAFSSKEFCSALHNSKYASEKKTMDSPIAGIHLICREEGKIIVETTNRRQASVETLAATTLRELDMIISHDTVDRIYEVFGKHEGRIVVQFGTATITVNGFGSTLISRVVEGKYPDLSKMVPNGIKAECIVLQKDLLGAFERCLLMVVGDKENSSCSVSVRFGNGVLALSAKGQLGKAEDCLEVETDGDASFLIDPARAKNALKSLSSHEKVRIQFIGALRPIIFYPDASEYEDYTKFALVLPLRAAEG</sequence>
<comment type="caution">
    <text evidence="10">The sequence shown here is derived from an EMBL/GenBank/DDBJ whole genome shotgun (WGS) entry which is preliminary data.</text>
</comment>
<dbReference type="Gene3D" id="3.10.150.10">
    <property type="entry name" value="DNA Polymerase III, subunit A, domain 2"/>
    <property type="match status" value="3"/>
</dbReference>